<dbReference type="OrthoDB" id="448450at2759"/>
<dbReference type="GeneID" id="63799775"/>
<dbReference type="InterPro" id="IPR014748">
    <property type="entry name" value="Enoyl-CoA_hydra_C"/>
</dbReference>
<organism evidence="4 5">
    <name type="scientific">Linderina pennispora</name>
    <dbReference type="NCBI Taxonomy" id="61395"/>
    <lineage>
        <taxon>Eukaryota</taxon>
        <taxon>Fungi</taxon>
        <taxon>Fungi incertae sedis</taxon>
        <taxon>Zoopagomycota</taxon>
        <taxon>Kickxellomycotina</taxon>
        <taxon>Kickxellomycetes</taxon>
        <taxon>Kickxellales</taxon>
        <taxon>Kickxellaceae</taxon>
        <taxon>Linderina</taxon>
    </lineage>
</organism>
<protein>
    <submittedName>
        <fullName evidence="4">ClpP/crotonase</fullName>
    </submittedName>
</protein>
<evidence type="ECO:0000256" key="3">
    <source>
        <dbReference type="ARBA" id="ARBA00023235"/>
    </source>
</evidence>
<name>A0A1Y1WFP9_9FUNG</name>
<dbReference type="STRING" id="61395.A0A1Y1WFP9"/>
<dbReference type="Pfam" id="PF00378">
    <property type="entry name" value="ECH_1"/>
    <property type="match status" value="1"/>
</dbReference>
<dbReference type="EMBL" id="MCFD01000003">
    <property type="protein sequence ID" value="ORX72391.1"/>
    <property type="molecule type" value="Genomic_DNA"/>
</dbReference>
<comment type="caution">
    <text evidence="4">The sequence shown here is derived from an EMBL/GenBank/DDBJ whole genome shotgun (WGS) entry which is preliminary data.</text>
</comment>
<dbReference type="AlphaFoldDB" id="A0A1Y1WFP9"/>
<dbReference type="SUPFAM" id="SSF52096">
    <property type="entry name" value="ClpP/crotonase"/>
    <property type="match status" value="1"/>
</dbReference>
<dbReference type="InterPro" id="IPR051053">
    <property type="entry name" value="ECH/Chromodomain_protein"/>
</dbReference>
<keyword evidence="5" id="KW-1185">Reference proteome</keyword>
<gene>
    <name evidence="4" type="ORF">DL89DRAFT_112675</name>
</gene>
<dbReference type="GO" id="GO:0004165">
    <property type="term" value="F:delta(3)-delta(2)-enoyl-CoA isomerase activity"/>
    <property type="evidence" value="ECO:0007669"/>
    <property type="project" value="UniProtKB-ARBA"/>
</dbReference>
<evidence type="ECO:0000313" key="5">
    <source>
        <dbReference type="Proteomes" id="UP000193922"/>
    </source>
</evidence>
<dbReference type="InterPro" id="IPR001753">
    <property type="entry name" value="Enoyl-CoA_hydra/iso"/>
</dbReference>
<sequence length="275" mass="30499">MPASIELPTLTVVQLELHPPGVLLMRFNRPQSMNAMAPESYREWRQVMQFVHSTPTLRALVITGNGRAYSAGQDLNTNPTYRTRDEELASIKARNDLTRDLTRLIITSPIPIIAAVNGPAVGYACTTLALCDLVISVEKAIFRTPFAELAFCAEGCSSVTFPRILGPMLANDMILFGRTVSAAEMHQHGFIARIVEPSALLETALGVAKEMAGHSQRAIRVSRSLIRNERFVDELVKANDAEMDELYKCMISDDAKEAVRKVFMRLQAKARKPKI</sequence>
<dbReference type="InterPro" id="IPR029045">
    <property type="entry name" value="ClpP/crotonase-like_dom_sf"/>
</dbReference>
<evidence type="ECO:0000256" key="2">
    <source>
        <dbReference type="ARBA" id="ARBA00023140"/>
    </source>
</evidence>
<dbReference type="Proteomes" id="UP000193922">
    <property type="component" value="Unassembled WGS sequence"/>
</dbReference>
<dbReference type="RefSeq" id="XP_040745815.1">
    <property type="nucleotide sequence ID" value="XM_040883127.1"/>
</dbReference>
<dbReference type="Gene3D" id="1.10.12.10">
    <property type="entry name" value="Lyase 2-enoyl-coa Hydratase, Chain A, domain 2"/>
    <property type="match status" value="1"/>
</dbReference>
<dbReference type="Gene3D" id="3.90.226.10">
    <property type="entry name" value="2-enoyl-CoA Hydratase, Chain A, domain 1"/>
    <property type="match status" value="1"/>
</dbReference>
<dbReference type="PANTHER" id="PTHR43684">
    <property type="match status" value="1"/>
</dbReference>
<keyword evidence="3" id="KW-0413">Isomerase</keyword>
<accession>A0A1Y1WFP9</accession>
<keyword evidence="2" id="KW-0576">Peroxisome</keyword>
<dbReference type="CDD" id="cd06558">
    <property type="entry name" value="crotonase-like"/>
    <property type="match status" value="1"/>
</dbReference>
<dbReference type="PANTHER" id="PTHR43684:SF1">
    <property type="entry name" value="ENOYL-COA DELTA ISOMERASE 2"/>
    <property type="match status" value="1"/>
</dbReference>
<dbReference type="GO" id="GO:0005777">
    <property type="term" value="C:peroxisome"/>
    <property type="evidence" value="ECO:0007669"/>
    <property type="project" value="UniProtKB-SubCell"/>
</dbReference>
<evidence type="ECO:0000313" key="4">
    <source>
        <dbReference type="EMBL" id="ORX72391.1"/>
    </source>
</evidence>
<reference evidence="4 5" key="1">
    <citation type="submission" date="2016-07" db="EMBL/GenBank/DDBJ databases">
        <title>Pervasive Adenine N6-methylation of Active Genes in Fungi.</title>
        <authorList>
            <consortium name="DOE Joint Genome Institute"/>
            <person name="Mondo S.J."/>
            <person name="Dannebaum R.O."/>
            <person name="Kuo R.C."/>
            <person name="Labutti K."/>
            <person name="Haridas S."/>
            <person name="Kuo A."/>
            <person name="Salamov A."/>
            <person name="Ahrendt S.R."/>
            <person name="Lipzen A."/>
            <person name="Sullivan W."/>
            <person name="Andreopoulos W.B."/>
            <person name="Clum A."/>
            <person name="Lindquist E."/>
            <person name="Daum C."/>
            <person name="Ramamoorthy G.K."/>
            <person name="Gryganskyi A."/>
            <person name="Culley D."/>
            <person name="Magnuson J.K."/>
            <person name="James T.Y."/>
            <person name="O'Malley M.A."/>
            <person name="Stajich J.E."/>
            <person name="Spatafora J.W."/>
            <person name="Visel A."/>
            <person name="Grigoriev I.V."/>
        </authorList>
    </citation>
    <scope>NUCLEOTIDE SEQUENCE [LARGE SCALE GENOMIC DNA]</scope>
    <source>
        <strain evidence="4 5">ATCC 12442</strain>
    </source>
</reference>
<comment type="subcellular location">
    <subcellularLocation>
        <location evidence="1">Peroxisome</location>
    </subcellularLocation>
</comment>
<evidence type="ECO:0000256" key="1">
    <source>
        <dbReference type="ARBA" id="ARBA00004275"/>
    </source>
</evidence>
<proteinExistence type="predicted"/>